<evidence type="ECO:0000256" key="4">
    <source>
        <dbReference type="ARBA" id="ARBA00022884"/>
    </source>
</evidence>
<gene>
    <name evidence="7" type="ORF">D9R08_10560</name>
</gene>
<dbReference type="GO" id="GO:0001510">
    <property type="term" value="P:RNA methylation"/>
    <property type="evidence" value="ECO:0007669"/>
    <property type="project" value="InterPro"/>
</dbReference>
<evidence type="ECO:0000313" key="8">
    <source>
        <dbReference type="Proteomes" id="UP000281343"/>
    </source>
</evidence>
<organism evidence="7 8">
    <name type="scientific">Rhodophyticola porphyridii</name>
    <dbReference type="NCBI Taxonomy" id="1852017"/>
    <lineage>
        <taxon>Bacteria</taxon>
        <taxon>Pseudomonadati</taxon>
        <taxon>Pseudomonadota</taxon>
        <taxon>Alphaproteobacteria</taxon>
        <taxon>Rhodobacterales</taxon>
        <taxon>Roseobacteraceae</taxon>
        <taxon>Rhodophyticola</taxon>
    </lineage>
</organism>
<dbReference type="InterPro" id="IPR029063">
    <property type="entry name" value="SAM-dependent_MTases_sf"/>
</dbReference>
<dbReference type="InterPro" id="IPR001678">
    <property type="entry name" value="MeTrfase_RsmB-F_NOP2_dom"/>
</dbReference>
<dbReference type="InterPro" id="IPR054728">
    <property type="entry name" value="RsmB-like_ferredoxin"/>
</dbReference>
<dbReference type="Proteomes" id="UP000281343">
    <property type="component" value="Unassembled WGS sequence"/>
</dbReference>
<dbReference type="Pfam" id="PF01189">
    <property type="entry name" value="Methyltr_RsmB-F"/>
    <property type="match status" value="1"/>
</dbReference>
<dbReference type="CDD" id="cd02440">
    <property type="entry name" value="AdoMet_MTases"/>
    <property type="match status" value="1"/>
</dbReference>
<sequence length="390" mass="41606">MTPEARYAAAMTVLDRWLQHVPVEKALTGWARGARYAGSKDRAAVRDHVFDVLRCKDRCAALGGAETGRGLVLGLIRLNGLAPEPIFTGQGFAPPVLSPAEASIPVQAPDVLADLPGWLLPALRQSFGTDLPDLARAMAQRAPVYLRANLRKTTVDEAVALLASSGIGARAVPGCETAIEVVSGARGVRHAQAYQDGLVELQDLSVQRACAAVDWPVAGRILDYCAGGGGKALAIAARSEAEIVVHDANPARMADLPARASRAGVRLIARETSALTRAGPFDLVLADVPCSGSGTWRRDPEAKWRLTPERLADLQRLQSDILDRAARLVRPGGSLVYMTCSLLHSENEKQVEAFLARTPGWVLSERHTETPLTASDGFFMAELTQATSTA</sequence>
<dbReference type="OrthoDB" id="9810297at2"/>
<dbReference type="PANTHER" id="PTHR22807:SF53">
    <property type="entry name" value="RIBOSOMAL RNA SMALL SUBUNIT METHYLTRANSFERASE B-RELATED"/>
    <property type="match status" value="1"/>
</dbReference>
<protein>
    <submittedName>
        <fullName evidence="7">RsmB/NOP family class I SAM-dependent RNA methyltransferase</fullName>
    </submittedName>
</protein>
<dbReference type="InterPro" id="IPR049560">
    <property type="entry name" value="MeTrfase_RsmB-F_NOP2_cat"/>
</dbReference>
<proteinExistence type="inferred from homology"/>
<comment type="similarity">
    <text evidence="5">Belongs to the class I-like SAM-binding methyltransferase superfamily. RsmB/NOP family.</text>
</comment>
<accession>A0A3L9Y3L9</accession>
<dbReference type="PANTHER" id="PTHR22807">
    <property type="entry name" value="NOP2 YEAST -RELATED NOL1/NOP2/FMU SUN DOMAIN-CONTAINING"/>
    <property type="match status" value="1"/>
</dbReference>
<dbReference type="RefSeq" id="WP_121898024.1">
    <property type="nucleotide sequence ID" value="NZ_RCNT01000005.1"/>
</dbReference>
<feature type="binding site" evidence="5">
    <location>
        <position position="287"/>
    </location>
    <ligand>
        <name>S-adenosyl-L-methionine</name>
        <dbReference type="ChEBI" id="CHEBI:59789"/>
    </ligand>
</feature>
<evidence type="ECO:0000256" key="2">
    <source>
        <dbReference type="ARBA" id="ARBA00022679"/>
    </source>
</evidence>
<evidence type="ECO:0000259" key="6">
    <source>
        <dbReference type="PROSITE" id="PS51686"/>
    </source>
</evidence>
<keyword evidence="1 5" id="KW-0489">Methyltransferase</keyword>
<evidence type="ECO:0000256" key="1">
    <source>
        <dbReference type="ARBA" id="ARBA00022603"/>
    </source>
</evidence>
<feature type="active site" description="Nucleophile" evidence="5">
    <location>
        <position position="340"/>
    </location>
</feature>
<comment type="caution">
    <text evidence="5">Lacks conserved residue(s) required for the propagation of feature annotation.</text>
</comment>
<dbReference type="EMBL" id="RCNT01000005">
    <property type="protein sequence ID" value="RMA41918.1"/>
    <property type="molecule type" value="Genomic_DNA"/>
</dbReference>
<feature type="domain" description="SAM-dependent MTase RsmB/NOP-type" evidence="6">
    <location>
        <begin position="134"/>
        <end position="390"/>
    </location>
</feature>
<evidence type="ECO:0000256" key="3">
    <source>
        <dbReference type="ARBA" id="ARBA00022691"/>
    </source>
</evidence>
<keyword evidence="8" id="KW-1185">Reference proteome</keyword>
<keyword evidence="2 5" id="KW-0808">Transferase</keyword>
<name>A0A3L9Y3L9_9RHOB</name>
<dbReference type="AlphaFoldDB" id="A0A3L9Y3L9"/>
<reference evidence="7 8" key="1">
    <citation type="submission" date="2018-10" db="EMBL/GenBank/DDBJ databases">
        <authorList>
            <person name="Jung H.S."/>
            <person name="Jeon C.O."/>
        </authorList>
    </citation>
    <scope>NUCLEOTIDE SEQUENCE [LARGE SCALE GENOMIC DNA]</scope>
    <source>
        <strain evidence="7 8">MA-7-27</strain>
    </source>
</reference>
<comment type="caution">
    <text evidence="7">The sequence shown here is derived from an EMBL/GenBank/DDBJ whole genome shotgun (WGS) entry which is preliminary data.</text>
</comment>
<dbReference type="Gene3D" id="3.30.70.1170">
    <property type="entry name" value="Sun protein, domain 3"/>
    <property type="match status" value="1"/>
</dbReference>
<evidence type="ECO:0000313" key="7">
    <source>
        <dbReference type="EMBL" id="RMA41918.1"/>
    </source>
</evidence>
<dbReference type="Pfam" id="PF22458">
    <property type="entry name" value="RsmF-B_ferredox"/>
    <property type="match status" value="1"/>
</dbReference>
<dbReference type="PRINTS" id="PR02008">
    <property type="entry name" value="RCMTFAMILY"/>
</dbReference>
<dbReference type="GO" id="GO:0003723">
    <property type="term" value="F:RNA binding"/>
    <property type="evidence" value="ECO:0007669"/>
    <property type="project" value="UniProtKB-UniRule"/>
</dbReference>
<feature type="binding site" evidence="5">
    <location>
        <position position="247"/>
    </location>
    <ligand>
        <name>S-adenosyl-L-methionine</name>
        <dbReference type="ChEBI" id="CHEBI:59789"/>
    </ligand>
</feature>
<keyword evidence="3 5" id="KW-0949">S-adenosyl-L-methionine</keyword>
<dbReference type="InterPro" id="IPR023267">
    <property type="entry name" value="RCMT"/>
</dbReference>
<dbReference type="GO" id="GO:0008173">
    <property type="term" value="F:RNA methyltransferase activity"/>
    <property type="evidence" value="ECO:0007669"/>
    <property type="project" value="InterPro"/>
</dbReference>
<evidence type="ECO:0000256" key="5">
    <source>
        <dbReference type="PROSITE-ProRule" id="PRU01023"/>
    </source>
</evidence>
<dbReference type="SUPFAM" id="SSF53335">
    <property type="entry name" value="S-adenosyl-L-methionine-dependent methyltransferases"/>
    <property type="match status" value="1"/>
</dbReference>
<dbReference type="Gene3D" id="3.40.50.150">
    <property type="entry name" value="Vaccinia Virus protein VP39"/>
    <property type="match status" value="1"/>
</dbReference>
<dbReference type="PROSITE" id="PS51686">
    <property type="entry name" value="SAM_MT_RSMB_NOP"/>
    <property type="match status" value="1"/>
</dbReference>
<keyword evidence="4 5" id="KW-0694">RNA-binding</keyword>